<dbReference type="Proteomes" id="UP000035352">
    <property type="component" value="Chromosome"/>
</dbReference>
<dbReference type="OrthoDB" id="8905174at2"/>
<evidence type="ECO:0000259" key="2">
    <source>
        <dbReference type="Pfam" id="PF16036"/>
    </source>
</evidence>
<dbReference type="KEGG" id="pbh:AAW51_0850"/>
<feature type="chain" id="PRO_5002551659" description="Chalcone isomerase domain-containing protein" evidence="1">
    <location>
        <begin position="30"/>
        <end position="217"/>
    </location>
</feature>
<evidence type="ECO:0000313" key="3">
    <source>
        <dbReference type="EMBL" id="AKJ27541.1"/>
    </source>
</evidence>
<name>A0A0G3BJI9_9BURK</name>
<keyword evidence="1" id="KW-0732">Signal</keyword>
<keyword evidence="4" id="KW-1185">Reference proteome</keyword>
<proteinExistence type="predicted"/>
<evidence type="ECO:0000313" key="4">
    <source>
        <dbReference type="Proteomes" id="UP000035352"/>
    </source>
</evidence>
<feature type="signal peptide" evidence="1">
    <location>
        <begin position="1"/>
        <end position="29"/>
    </location>
</feature>
<gene>
    <name evidence="3" type="ORF">AAW51_0850</name>
</gene>
<dbReference type="EMBL" id="CP011371">
    <property type="protein sequence ID" value="AKJ27541.1"/>
    <property type="molecule type" value="Genomic_DNA"/>
</dbReference>
<dbReference type="InterPro" id="IPR016087">
    <property type="entry name" value="Chalcone_isomerase"/>
</dbReference>
<dbReference type="Gene3D" id="3.50.70.10">
    <property type="match status" value="1"/>
</dbReference>
<dbReference type="InterPro" id="IPR016088">
    <property type="entry name" value="Chalcone_isomerase_3-sand"/>
</dbReference>
<feature type="domain" description="Chalcone isomerase" evidence="2">
    <location>
        <begin position="50"/>
        <end position="215"/>
    </location>
</feature>
<reference evidence="3 4" key="1">
    <citation type="submission" date="2015-05" db="EMBL/GenBank/DDBJ databases">
        <authorList>
            <person name="Tang B."/>
            <person name="Yu Y."/>
        </authorList>
    </citation>
    <scope>NUCLEOTIDE SEQUENCE [LARGE SCALE GENOMIC DNA]</scope>
    <source>
        <strain evidence="3 4">DSM 7029</strain>
    </source>
</reference>
<dbReference type="STRING" id="413882.AAW51_0850"/>
<dbReference type="AlphaFoldDB" id="A0A0G3BJI9"/>
<dbReference type="Pfam" id="PF16036">
    <property type="entry name" value="Chalcone_3"/>
    <property type="match status" value="1"/>
</dbReference>
<dbReference type="RefSeq" id="WP_047193601.1">
    <property type="nucleotide sequence ID" value="NZ_CP011371.1"/>
</dbReference>
<protein>
    <recommendedName>
        <fullName evidence="2">Chalcone isomerase domain-containing protein</fullName>
    </recommendedName>
</protein>
<accession>A0A0G3BJI9</accession>
<evidence type="ECO:0000256" key="1">
    <source>
        <dbReference type="SAM" id="SignalP"/>
    </source>
</evidence>
<sequence>MMLSTSRFSAPLLRACTAALLVLAGGASAAEPASAPAAAASTPVAGGVVLEGVHFDPSVVVGGQTLPLNGAAMSSILSAKSMAVGFYLPTKQTTIDGATGVKGPKRIHYCTVRVLSTRDLANALLDRIRQNTTSEEFAANIVQTAQLGAVFGTRKELNKGDCVNIDWTPANQTTEFRLNGELISEPIKGESFFSMMMKVWIGPRVRASTREGILGLR</sequence>
<organism evidence="3 4">
    <name type="scientific">Caldimonas brevitalea</name>
    <dbReference type="NCBI Taxonomy" id="413882"/>
    <lineage>
        <taxon>Bacteria</taxon>
        <taxon>Pseudomonadati</taxon>
        <taxon>Pseudomonadota</taxon>
        <taxon>Betaproteobacteria</taxon>
        <taxon>Burkholderiales</taxon>
        <taxon>Sphaerotilaceae</taxon>
        <taxon>Caldimonas</taxon>
    </lineage>
</organism>